<dbReference type="Gene3D" id="2.60.120.10">
    <property type="entry name" value="Jelly Rolls"/>
    <property type="match status" value="1"/>
</dbReference>
<evidence type="ECO:0000313" key="4">
    <source>
        <dbReference type="EMBL" id="CAF1600063.1"/>
    </source>
</evidence>
<evidence type="ECO:0000313" key="5">
    <source>
        <dbReference type="Proteomes" id="UP000663854"/>
    </source>
</evidence>
<protein>
    <recommendedName>
        <fullName evidence="2">Cyclic nucleotide-binding domain-containing protein</fullName>
    </recommendedName>
</protein>
<evidence type="ECO:0000313" key="6">
    <source>
        <dbReference type="Proteomes" id="UP000663870"/>
    </source>
</evidence>
<comment type="caution">
    <text evidence="3">The sequence shown here is derived from an EMBL/GenBank/DDBJ whole genome shotgun (WGS) entry which is preliminary data.</text>
</comment>
<evidence type="ECO:0000313" key="3">
    <source>
        <dbReference type="EMBL" id="CAF1347548.1"/>
    </source>
</evidence>
<feature type="domain" description="Cyclic nucleotide-binding" evidence="2">
    <location>
        <begin position="1"/>
        <end position="84"/>
    </location>
</feature>
<evidence type="ECO:0000259" key="2">
    <source>
        <dbReference type="PROSITE" id="PS50042"/>
    </source>
</evidence>
<dbReference type="PROSITE" id="PS50042">
    <property type="entry name" value="CNMP_BINDING_3"/>
    <property type="match status" value="1"/>
</dbReference>
<dbReference type="PROSITE" id="PS00888">
    <property type="entry name" value="CNMP_BINDING_1"/>
    <property type="match status" value="1"/>
</dbReference>
<dbReference type="Proteomes" id="UP000663870">
    <property type="component" value="Unassembled WGS sequence"/>
</dbReference>
<organism evidence="3 5">
    <name type="scientific">Rotaria sordida</name>
    <dbReference type="NCBI Taxonomy" id="392033"/>
    <lineage>
        <taxon>Eukaryota</taxon>
        <taxon>Metazoa</taxon>
        <taxon>Spiralia</taxon>
        <taxon>Gnathifera</taxon>
        <taxon>Rotifera</taxon>
        <taxon>Eurotatoria</taxon>
        <taxon>Bdelloidea</taxon>
        <taxon>Philodinida</taxon>
        <taxon>Philodinidae</taxon>
        <taxon>Rotaria</taxon>
    </lineage>
</organism>
<dbReference type="PANTHER" id="PTHR45689">
    <property type="entry name" value="I[[H]] CHANNEL, ISOFORM E"/>
    <property type="match status" value="1"/>
</dbReference>
<sequence>LFLGHPVFQPGDQIISEGTIGDKIYFVQEGIVDIISSDEEVLTTLFDGPYFREICLLTRAKRVASVRCVTYYNLYLLDANQFEREKNPSIISTQHDLKGDAAGLKDMIDRVTRQSSSDEYSDEDQDKDQDCQISSSSSSSSNTNKRIDLNSSFISLHKQFHKSNDQLEYLNKRIKRKSLSEEKKT</sequence>
<keyword evidence="6" id="KW-1185">Reference proteome</keyword>
<gene>
    <name evidence="4" type="ORF">JXQ802_LOCUS48199</name>
    <name evidence="3" type="ORF">PYM288_LOCUS32214</name>
</gene>
<dbReference type="InterPro" id="IPR018490">
    <property type="entry name" value="cNMP-bd_dom_sf"/>
</dbReference>
<reference evidence="3" key="1">
    <citation type="submission" date="2021-02" db="EMBL/GenBank/DDBJ databases">
        <authorList>
            <person name="Nowell W R."/>
        </authorList>
    </citation>
    <scope>NUCLEOTIDE SEQUENCE</scope>
</reference>
<dbReference type="CDD" id="cd00038">
    <property type="entry name" value="CAP_ED"/>
    <property type="match status" value="1"/>
</dbReference>
<feature type="compositionally biased region" description="Low complexity" evidence="1">
    <location>
        <begin position="131"/>
        <end position="141"/>
    </location>
</feature>
<name>A0A815H861_9BILA</name>
<proteinExistence type="predicted"/>
<dbReference type="Pfam" id="PF00027">
    <property type="entry name" value="cNMP_binding"/>
    <property type="match status" value="1"/>
</dbReference>
<feature type="region of interest" description="Disordered" evidence="1">
    <location>
        <begin position="113"/>
        <end position="145"/>
    </location>
</feature>
<accession>A0A815H861</accession>
<evidence type="ECO:0000256" key="1">
    <source>
        <dbReference type="SAM" id="MobiDB-lite"/>
    </source>
</evidence>
<dbReference type="GO" id="GO:0003254">
    <property type="term" value="P:regulation of membrane depolarization"/>
    <property type="evidence" value="ECO:0007669"/>
    <property type="project" value="TreeGrafter"/>
</dbReference>
<dbReference type="Proteomes" id="UP000663854">
    <property type="component" value="Unassembled WGS sequence"/>
</dbReference>
<dbReference type="GO" id="GO:0035725">
    <property type="term" value="P:sodium ion transmembrane transport"/>
    <property type="evidence" value="ECO:0007669"/>
    <property type="project" value="TreeGrafter"/>
</dbReference>
<dbReference type="InterPro" id="IPR018488">
    <property type="entry name" value="cNMP-bd_CS"/>
</dbReference>
<dbReference type="EMBL" id="CAJNOL010005121">
    <property type="protein sequence ID" value="CAF1600063.1"/>
    <property type="molecule type" value="Genomic_DNA"/>
</dbReference>
<dbReference type="PANTHER" id="PTHR45689:SF5">
    <property type="entry name" value="I[[H]] CHANNEL, ISOFORM E"/>
    <property type="match status" value="1"/>
</dbReference>
<dbReference type="AlphaFoldDB" id="A0A815H861"/>
<dbReference type="InterPro" id="IPR051413">
    <property type="entry name" value="K/Na_HCN_channel"/>
</dbReference>
<dbReference type="GO" id="GO:0005249">
    <property type="term" value="F:voltage-gated potassium channel activity"/>
    <property type="evidence" value="ECO:0007669"/>
    <property type="project" value="TreeGrafter"/>
</dbReference>
<dbReference type="InterPro" id="IPR000595">
    <property type="entry name" value="cNMP-bd_dom"/>
</dbReference>
<dbReference type="EMBL" id="CAJNOH010003755">
    <property type="protein sequence ID" value="CAF1347548.1"/>
    <property type="molecule type" value="Genomic_DNA"/>
</dbReference>
<dbReference type="SUPFAM" id="SSF51206">
    <property type="entry name" value="cAMP-binding domain-like"/>
    <property type="match status" value="1"/>
</dbReference>
<dbReference type="GO" id="GO:0098855">
    <property type="term" value="C:HCN channel complex"/>
    <property type="evidence" value="ECO:0007669"/>
    <property type="project" value="TreeGrafter"/>
</dbReference>
<dbReference type="InterPro" id="IPR014710">
    <property type="entry name" value="RmlC-like_jellyroll"/>
</dbReference>
<feature type="non-terminal residue" evidence="3">
    <location>
        <position position="1"/>
    </location>
</feature>